<gene>
    <name evidence="2" type="ORF">HNQ92_002773</name>
</gene>
<evidence type="ECO:0000256" key="1">
    <source>
        <dbReference type="SAM" id="MobiDB-lite"/>
    </source>
</evidence>
<dbReference type="PANTHER" id="PTHR36109">
    <property type="entry name" value="MEMBRANE PROTEIN-RELATED"/>
    <property type="match status" value="1"/>
</dbReference>
<dbReference type="EMBL" id="JACHGF010000003">
    <property type="protein sequence ID" value="MBB5284630.1"/>
    <property type="molecule type" value="Genomic_DNA"/>
</dbReference>
<proteinExistence type="predicted"/>
<sequence length="191" mass="19669">MATENKGHSEHAVNSVTGVFLTNEDANKVYDTLLANGYSQEQISVVMSEETQSKNYHMAPQDNQKDETGETRSAETATMGAAIGGTTGAVISAVAALGTNLVLPGIGLALAGPVLAGLAGAAAGGVAGGTIGSIVGSGFPKENEEYYETSVKEGAVIISVHPSNEMDKEAIISLFNQHNGQKIYVRDDQAA</sequence>
<dbReference type="InterPro" id="IPR052948">
    <property type="entry name" value="Low_temp-induced_all0457"/>
</dbReference>
<evidence type="ECO:0008006" key="4">
    <source>
        <dbReference type="Google" id="ProtNLM"/>
    </source>
</evidence>
<keyword evidence="3" id="KW-1185">Reference proteome</keyword>
<reference evidence="2 3" key="1">
    <citation type="submission" date="2020-08" db="EMBL/GenBank/DDBJ databases">
        <title>Genomic Encyclopedia of Type Strains, Phase IV (KMG-IV): sequencing the most valuable type-strain genomes for metagenomic binning, comparative biology and taxonomic classification.</title>
        <authorList>
            <person name="Goeker M."/>
        </authorList>
    </citation>
    <scope>NUCLEOTIDE SEQUENCE [LARGE SCALE GENOMIC DNA]</scope>
    <source>
        <strain evidence="2 3">DSM 105074</strain>
    </source>
</reference>
<comment type="caution">
    <text evidence="2">The sequence shown here is derived from an EMBL/GenBank/DDBJ whole genome shotgun (WGS) entry which is preliminary data.</text>
</comment>
<organism evidence="2 3">
    <name type="scientific">Rhabdobacter roseus</name>
    <dbReference type="NCBI Taxonomy" id="1655419"/>
    <lineage>
        <taxon>Bacteria</taxon>
        <taxon>Pseudomonadati</taxon>
        <taxon>Bacteroidota</taxon>
        <taxon>Cytophagia</taxon>
        <taxon>Cytophagales</taxon>
        <taxon>Cytophagaceae</taxon>
        <taxon>Rhabdobacter</taxon>
    </lineage>
</organism>
<evidence type="ECO:0000313" key="2">
    <source>
        <dbReference type="EMBL" id="MBB5284630.1"/>
    </source>
</evidence>
<dbReference type="Proteomes" id="UP000557307">
    <property type="component" value="Unassembled WGS sequence"/>
</dbReference>
<feature type="compositionally biased region" description="Basic and acidic residues" evidence="1">
    <location>
        <begin position="63"/>
        <end position="73"/>
    </location>
</feature>
<feature type="region of interest" description="Disordered" evidence="1">
    <location>
        <begin position="50"/>
        <end position="75"/>
    </location>
</feature>
<dbReference type="AlphaFoldDB" id="A0A840TXH9"/>
<protein>
    <recommendedName>
        <fullName evidence="4">General stress protein 17M-like domain-containing protein</fullName>
    </recommendedName>
</protein>
<dbReference type="PANTHER" id="PTHR36109:SF2">
    <property type="entry name" value="MEMBRANE PROTEIN"/>
    <property type="match status" value="1"/>
</dbReference>
<name>A0A840TXH9_9BACT</name>
<accession>A0A840TXH9</accession>
<evidence type="ECO:0000313" key="3">
    <source>
        <dbReference type="Proteomes" id="UP000557307"/>
    </source>
</evidence>
<dbReference type="RefSeq" id="WP_184174548.1">
    <property type="nucleotide sequence ID" value="NZ_JACHGF010000003.1"/>
</dbReference>